<evidence type="ECO:0000256" key="6">
    <source>
        <dbReference type="ARBA" id="ARBA00023004"/>
    </source>
</evidence>
<keyword evidence="10" id="KW-1133">Transmembrane helix</keyword>
<keyword evidence="3 8" id="KW-0349">Heme</keyword>
<keyword evidence="4 8" id="KW-0479">Metal-binding</keyword>
<comment type="cofactor">
    <cofactor evidence="1 8">
        <name>heme</name>
        <dbReference type="ChEBI" id="CHEBI:30413"/>
    </cofactor>
</comment>
<evidence type="ECO:0000256" key="1">
    <source>
        <dbReference type="ARBA" id="ARBA00001971"/>
    </source>
</evidence>
<feature type="binding site" description="axial binding residue" evidence="8">
    <location>
        <position position="456"/>
    </location>
    <ligand>
        <name>heme</name>
        <dbReference type="ChEBI" id="CHEBI:30413"/>
    </ligand>
    <ligandPart>
        <name>Fe</name>
        <dbReference type="ChEBI" id="CHEBI:18248"/>
    </ligandPart>
</feature>
<name>A0A6J1WT13_GALME</name>
<dbReference type="InParanoid" id="A0A6J1WT13"/>
<dbReference type="InterPro" id="IPR050182">
    <property type="entry name" value="Cytochrome_P450_fam2"/>
</dbReference>
<dbReference type="GeneID" id="113515371"/>
<dbReference type="GO" id="GO:0020037">
    <property type="term" value="F:heme binding"/>
    <property type="evidence" value="ECO:0007669"/>
    <property type="project" value="InterPro"/>
</dbReference>
<dbReference type="GO" id="GO:0008395">
    <property type="term" value="F:steroid hydroxylase activity"/>
    <property type="evidence" value="ECO:0007669"/>
    <property type="project" value="TreeGrafter"/>
</dbReference>
<evidence type="ECO:0000313" key="11">
    <source>
        <dbReference type="Proteomes" id="UP001652740"/>
    </source>
</evidence>
<dbReference type="PRINTS" id="PR00463">
    <property type="entry name" value="EP450I"/>
</dbReference>
<evidence type="ECO:0000256" key="8">
    <source>
        <dbReference type="PIRSR" id="PIRSR602401-1"/>
    </source>
</evidence>
<evidence type="ECO:0000256" key="7">
    <source>
        <dbReference type="ARBA" id="ARBA00023033"/>
    </source>
</evidence>
<dbReference type="InterPro" id="IPR036396">
    <property type="entry name" value="Cyt_P450_sf"/>
</dbReference>
<dbReference type="PANTHER" id="PTHR24300:SF376">
    <property type="entry name" value="CYTOCHROME P450 15A1"/>
    <property type="match status" value="1"/>
</dbReference>
<keyword evidence="5 9" id="KW-0560">Oxidoreductase</keyword>
<feature type="transmembrane region" description="Helical" evidence="10">
    <location>
        <begin position="44"/>
        <end position="63"/>
    </location>
</feature>
<comment type="similarity">
    <text evidence="2 9">Belongs to the cytochrome P450 family.</text>
</comment>
<evidence type="ECO:0000313" key="12">
    <source>
        <dbReference type="RefSeq" id="XP_026755352.2"/>
    </source>
</evidence>
<keyword evidence="10" id="KW-0472">Membrane</keyword>
<dbReference type="SUPFAM" id="SSF48264">
    <property type="entry name" value="Cytochrome P450"/>
    <property type="match status" value="1"/>
</dbReference>
<dbReference type="GO" id="GO:0005789">
    <property type="term" value="C:endoplasmic reticulum membrane"/>
    <property type="evidence" value="ECO:0007669"/>
    <property type="project" value="UniProtKB-SubCell"/>
</dbReference>
<dbReference type="RefSeq" id="XP_026755352.2">
    <property type="nucleotide sequence ID" value="XM_026899551.3"/>
</dbReference>
<evidence type="ECO:0000256" key="5">
    <source>
        <dbReference type="ARBA" id="ARBA00023002"/>
    </source>
</evidence>
<evidence type="ECO:0000256" key="2">
    <source>
        <dbReference type="ARBA" id="ARBA00010617"/>
    </source>
</evidence>
<sequence length="515" mass="59020">MIGIGTTIALAFVIYFVVYCYKNAFKTLPNFPPGPPRLPIYGSYWIVLACAINNLSLAFKRLGKWYDTKLIGLFLGPIPAVIVNDSALIKEMLNREEFDGRMDIILARLRAYWKRLGIFFTDGYLWHVQRRFSLRYMRDYGFGRRDGTLESILESEIKEMLDMTIHGPTNNAEMELVKGDLIYLPHYFAAPFMNGLLHIISRMTIPRSNYKVLWELAEGALIFQRNSNDLGAALSLTPWLKDVLPNYSGYNALKKGNQCLLDFFTDLVNNVVATHDPSHDRHFLDMYIKKMKSEIDEKGKSTFSVDQLVLTCIDYMFPAATAVEAVLTMLVEHLLLRPDIQDRVHEEIDRVVGSGRLPNLDDRKNMPYTEACLREAMRFDTLVPLGVPHRAITDTTFHGYKIPEGTMVSTNYYILHMDKTIWGDPENFRPERFIVNGRLDVSLDKSLPFGAGRRLCAGETYARQSMFQVFAAFMQAFRVSPADGHRLRAPSRRLQGIITTIPEYWVRVTPRQPSV</sequence>
<proteinExistence type="inferred from homology"/>
<dbReference type="Proteomes" id="UP001652740">
    <property type="component" value="Unplaced"/>
</dbReference>
<reference evidence="12" key="1">
    <citation type="submission" date="2025-08" db="UniProtKB">
        <authorList>
            <consortium name="RefSeq"/>
        </authorList>
    </citation>
    <scope>IDENTIFICATION</scope>
    <source>
        <tissue evidence="12">Whole larvae</tissue>
    </source>
</reference>
<gene>
    <name evidence="12" type="primary">LOC113515371</name>
</gene>
<dbReference type="GO" id="GO:0005506">
    <property type="term" value="F:iron ion binding"/>
    <property type="evidence" value="ECO:0007669"/>
    <property type="project" value="InterPro"/>
</dbReference>
<keyword evidence="10" id="KW-0812">Transmembrane</keyword>
<dbReference type="PRINTS" id="PR00385">
    <property type="entry name" value="P450"/>
</dbReference>
<dbReference type="InterPro" id="IPR002401">
    <property type="entry name" value="Cyt_P450_E_grp-I"/>
</dbReference>
<dbReference type="Pfam" id="PF00067">
    <property type="entry name" value="p450"/>
    <property type="match status" value="1"/>
</dbReference>
<accession>A0A6J1WT13</accession>
<keyword evidence="6 8" id="KW-0408">Iron</keyword>
<dbReference type="GO" id="GO:0016712">
    <property type="term" value="F:oxidoreductase activity, acting on paired donors, with incorporation or reduction of molecular oxygen, reduced flavin or flavoprotein as one donor, and incorporation of one atom of oxygen"/>
    <property type="evidence" value="ECO:0007669"/>
    <property type="project" value="TreeGrafter"/>
</dbReference>
<evidence type="ECO:0000256" key="9">
    <source>
        <dbReference type="RuleBase" id="RU000461"/>
    </source>
</evidence>
<protein>
    <submittedName>
        <fullName evidence="12">Probable cytochrome P450 304a1</fullName>
    </submittedName>
</protein>
<dbReference type="GO" id="GO:0006805">
    <property type="term" value="P:xenobiotic metabolic process"/>
    <property type="evidence" value="ECO:0007669"/>
    <property type="project" value="TreeGrafter"/>
</dbReference>
<dbReference type="PROSITE" id="PS00086">
    <property type="entry name" value="CYTOCHROME_P450"/>
    <property type="match status" value="1"/>
</dbReference>
<dbReference type="KEGG" id="gmw:113515371"/>
<evidence type="ECO:0000256" key="10">
    <source>
        <dbReference type="SAM" id="Phobius"/>
    </source>
</evidence>
<dbReference type="Gene3D" id="1.10.630.10">
    <property type="entry name" value="Cytochrome P450"/>
    <property type="match status" value="1"/>
</dbReference>
<keyword evidence="7 9" id="KW-0503">Monooxygenase</keyword>
<evidence type="ECO:0000256" key="3">
    <source>
        <dbReference type="ARBA" id="ARBA00022617"/>
    </source>
</evidence>
<dbReference type="GO" id="GO:0006082">
    <property type="term" value="P:organic acid metabolic process"/>
    <property type="evidence" value="ECO:0007669"/>
    <property type="project" value="TreeGrafter"/>
</dbReference>
<evidence type="ECO:0000256" key="4">
    <source>
        <dbReference type="ARBA" id="ARBA00022723"/>
    </source>
</evidence>
<dbReference type="InterPro" id="IPR017972">
    <property type="entry name" value="Cyt_P450_CS"/>
</dbReference>
<organism evidence="11 12">
    <name type="scientific">Galleria mellonella</name>
    <name type="common">Greater wax moth</name>
    <dbReference type="NCBI Taxonomy" id="7137"/>
    <lineage>
        <taxon>Eukaryota</taxon>
        <taxon>Metazoa</taxon>
        <taxon>Ecdysozoa</taxon>
        <taxon>Arthropoda</taxon>
        <taxon>Hexapoda</taxon>
        <taxon>Insecta</taxon>
        <taxon>Pterygota</taxon>
        <taxon>Neoptera</taxon>
        <taxon>Endopterygota</taxon>
        <taxon>Lepidoptera</taxon>
        <taxon>Glossata</taxon>
        <taxon>Ditrysia</taxon>
        <taxon>Pyraloidea</taxon>
        <taxon>Pyralidae</taxon>
        <taxon>Galleriinae</taxon>
        <taxon>Galleria</taxon>
    </lineage>
</organism>
<keyword evidence="11" id="KW-1185">Reference proteome</keyword>
<dbReference type="InterPro" id="IPR001128">
    <property type="entry name" value="Cyt_P450"/>
</dbReference>
<dbReference type="PANTHER" id="PTHR24300">
    <property type="entry name" value="CYTOCHROME P450 508A4-RELATED"/>
    <property type="match status" value="1"/>
</dbReference>
<dbReference type="AlphaFoldDB" id="A0A6J1WT13"/>
<feature type="transmembrane region" description="Helical" evidence="10">
    <location>
        <begin position="70"/>
        <end position="89"/>
    </location>
</feature>